<dbReference type="Proteomes" id="UP000405805">
    <property type="component" value="Unassembled WGS sequence"/>
</dbReference>
<accession>A0A229I3H4</accession>
<reference evidence="5 6" key="1">
    <citation type="submission" date="2017-07" db="EMBL/GenBank/DDBJ databases">
        <title>Draft genome sequence of Prevotella copri isolated from the gut of healthy adult Indian.</title>
        <authorList>
            <person name="Das B."/>
            <person name="Bag S."/>
            <person name="Ghosh T.S."/>
        </authorList>
    </citation>
    <scope>NUCLEOTIDE SEQUENCE [LARGE SCALE GENOMIC DNA]</scope>
    <source>
        <strain evidence="5 6">Indica</strain>
    </source>
</reference>
<evidence type="ECO:0000313" key="3">
    <source>
        <dbReference type="EMBL" id="MQO09635.1"/>
    </source>
</evidence>
<proteinExistence type="predicted"/>
<dbReference type="Proteomes" id="UP000477980">
    <property type="component" value="Unassembled WGS sequence"/>
</dbReference>
<dbReference type="EMBL" id="NMPZ01000018">
    <property type="protein sequence ID" value="OXL43386.1"/>
    <property type="molecule type" value="Genomic_DNA"/>
</dbReference>
<reference evidence="7 8" key="2">
    <citation type="submission" date="2019-09" db="EMBL/GenBank/DDBJ databases">
        <title>Distinct polysaccharide growth profiles of human intestinal Prevotella copri isolates.</title>
        <authorList>
            <person name="Fehlner-Peach H."/>
            <person name="Magnabosco C."/>
            <person name="Raghavan V."/>
            <person name="Scher J.U."/>
            <person name="Tett A."/>
            <person name="Cox L.M."/>
            <person name="Gottsegen C."/>
            <person name="Watters A."/>
            <person name="Wiltshire- Gordon J.D."/>
            <person name="Segata N."/>
            <person name="Bonneau R."/>
            <person name="Littman D.R."/>
        </authorList>
    </citation>
    <scope>NUCLEOTIDE SEQUENCE [LARGE SCALE GENOMIC DNA]</scope>
    <source>
        <strain evidence="7">iA624</strain>
        <strain evidence="3">IA624</strain>
        <strain evidence="9">iAA917</strain>
        <strain evidence="4">IAA917</strain>
        <strain evidence="8">iAQ1179</strain>
        <strain evidence="2">IAQ1179</strain>
    </source>
</reference>
<evidence type="ECO:0000313" key="5">
    <source>
        <dbReference type="EMBL" id="OXL43386.1"/>
    </source>
</evidence>
<dbReference type="EMBL" id="VZAH01000007">
    <property type="protein sequence ID" value="MQP12943.1"/>
    <property type="molecule type" value="Genomic_DNA"/>
</dbReference>
<comment type="caution">
    <text evidence="4">The sequence shown here is derived from an EMBL/GenBank/DDBJ whole genome shotgun (WGS) entry which is preliminary data.</text>
</comment>
<reference evidence="1" key="3">
    <citation type="submission" date="2022-07" db="EMBL/GenBank/DDBJ databases">
        <title>Prevotella copri.</title>
        <authorList>
            <person name="Yang C."/>
        </authorList>
    </citation>
    <scope>NUCLEOTIDE SEQUENCE</scope>
    <source>
        <strain evidence="1">HF2107</strain>
    </source>
</reference>
<sequence>MNLYLRYFDQETLVNNVDEAIDFLKGIPEIGMDAELEADIRDYAASDVCYPKRYKVRPRIYFIVIKTAAATMQDFKDKKALRSSAPAERQENPVMLNLTQELAGWYEGSLDFKRVVMVPATGKFEYRDTHFVAHVKAMSGLDCYTRIVEHLKERVDSRSQFPSAKGKNFHFRYLGMWK</sequence>
<gene>
    <name evidence="5" type="ORF">CFT61_11175</name>
    <name evidence="4" type="ORF">F7D25_00610</name>
    <name evidence="3" type="ORF">F7D57_07905</name>
    <name evidence="2" type="ORF">F7D95_09510</name>
    <name evidence="1" type="ORF">NNC64_07745</name>
</gene>
<name>A0A229I3H4_9BACT</name>
<evidence type="ECO:0000313" key="1">
    <source>
        <dbReference type="EMBL" id="MCP9564461.1"/>
    </source>
</evidence>
<evidence type="ECO:0000313" key="6">
    <source>
        <dbReference type="Proteomes" id="UP000215155"/>
    </source>
</evidence>
<dbReference type="OrthoDB" id="1077392at2"/>
<dbReference type="Proteomes" id="UP001205531">
    <property type="component" value="Unassembled WGS sequence"/>
</dbReference>
<dbReference type="EMBL" id="JANDWZ010000014">
    <property type="protein sequence ID" value="MCP9564461.1"/>
    <property type="molecule type" value="Genomic_DNA"/>
</dbReference>
<evidence type="ECO:0000313" key="2">
    <source>
        <dbReference type="EMBL" id="MQN13052.1"/>
    </source>
</evidence>
<dbReference type="Proteomes" id="UP000215155">
    <property type="component" value="Unassembled WGS sequence"/>
</dbReference>
<dbReference type="EMBL" id="VZCW01000243">
    <property type="protein sequence ID" value="MQN13052.1"/>
    <property type="molecule type" value="Genomic_DNA"/>
</dbReference>
<evidence type="ECO:0000313" key="9">
    <source>
        <dbReference type="Proteomes" id="UP000477980"/>
    </source>
</evidence>
<dbReference type="Proteomes" id="UP000442105">
    <property type="component" value="Unassembled WGS sequence"/>
</dbReference>
<evidence type="ECO:0000313" key="8">
    <source>
        <dbReference type="Proteomes" id="UP000442105"/>
    </source>
</evidence>
<dbReference type="EMBL" id="VZBP01000095">
    <property type="protein sequence ID" value="MQO09635.1"/>
    <property type="molecule type" value="Genomic_DNA"/>
</dbReference>
<organism evidence="4 9">
    <name type="scientific">Segatella copri</name>
    <dbReference type="NCBI Taxonomy" id="165179"/>
    <lineage>
        <taxon>Bacteria</taxon>
        <taxon>Pseudomonadati</taxon>
        <taxon>Bacteroidota</taxon>
        <taxon>Bacteroidia</taxon>
        <taxon>Bacteroidales</taxon>
        <taxon>Prevotellaceae</taxon>
        <taxon>Segatella</taxon>
    </lineage>
</organism>
<dbReference type="RefSeq" id="WP_089544503.1">
    <property type="nucleotide sequence ID" value="NZ_CABOGV010000032.1"/>
</dbReference>
<dbReference type="AlphaFoldDB" id="A0A229I3H4"/>
<evidence type="ECO:0000313" key="7">
    <source>
        <dbReference type="Proteomes" id="UP000405805"/>
    </source>
</evidence>
<evidence type="ECO:0000313" key="4">
    <source>
        <dbReference type="EMBL" id="MQP12943.1"/>
    </source>
</evidence>
<protein>
    <submittedName>
        <fullName evidence="4">Uncharacterized protein</fullName>
    </submittedName>
</protein>